<evidence type="ECO:0000256" key="1">
    <source>
        <dbReference type="SAM" id="Phobius"/>
    </source>
</evidence>
<evidence type="ECO:0000313" key="2">
    <source>
        <dbReference type="EMBL" id="OQE68806.1"/>
    </source>
</evidence>
<comment type="caution">
    <text evidence="2">The sequence shown here is derived from an EMBL/GenBank/DDBJ whole genome shotgun (WGS) entry which is preliminary data.</text>
</comment>
<dbReference type="AlphaFoldDB" id="A0A1V6X117"/>
<proteinExistence type="predicted"/>
<dbReference type="Proteomes" id="UP000191691">
    <property type="component" value="Unassembled WGS sequence"/>
</dbReference>
<evidence type="ECO:0000313" key="3">
    <source>
        <dbReference type="Proteomes" id="UP000191691"/>
    </source>
</evidence>
<dbReference type="EMBL" id="MOOB01000146">
    <property type="protein sequence ID" value="OQE68806.1"/>
    <property type="molecule type" value="Genomic_DNA"/>
</dbReference>
<name>A0A1V6X117_PENNA</name>
<sequence length="95" mass="10179">MSSFTMSSAYEASMYRKGESSDAQTSWLSLFLIDLLKLLICAAVHICGVVVATLAAVEHTNPDITLTFGTNTIILSQTSSLTTLSMSMNLDVIKG</sequence>
<accession>A0A1V6X117</accession>
<keyword evidence="1" id="KW-1133">Transmembrane helix</keyword>
<keyword evidence="3" id="KW-1185">Reference proteome</keyword>
<feature type="transmembrane region" description="Helical" evidence="1">
    <location>
        <begin position="35"/>
        <end position="57"/>
    </location>
</feature>
<keyword evidence="1" id="KW-0472">Membrane</keyword>
<organism evidence="2 3">
    <name type="scientific">Penicillium nalgiovense</name>
    <dbReference type="NCBI Taxonomy" id="60175"/>
    <lineage>
        <taxon>Eukaryota</taxon>
        <taxon>Fungi</taxon>
        <taxon>Dikarya</taxon>
        <taxon>Ascomycota</taxon>
        <taxon>Pezizomycotina</taxon>
        <taxon>Eurotiomycetes</taxon>
        <taxon>Eurotiomycetidae</taxon>
        <taxon>Eurotiales</taxon>
        <taxon>Aspergillaceae</taxon>
        <taxon>Penicillium</taxon>
    </lineage>
</organism>
<reference evidence="3" key="1">
    <citation type="journal article" date="2017" name="Nat. Microbiol.">
        <title>Global analysis of biosynthetic gene clusters reveals vast potential of secondary metabolite production in Penicillium species.</title>
        <authorList>
            <person name="Nielsen J.C."/>
            <person name="Grijseels S."/>
            <person name="Prigent S."/>
            <person name="Ji B."/>
            <person name="Dainat J."/>
            <person name="Nielsen K.F."/>
            <person name="Frisvad J.C."/>
            <person name="Workman M."/>
            <person name="Nielsen J."/>
        </authorList>
    </citation>
    <scope>NUCLEOTIDE SEQUENCE [LARGE SCALE GENOMIC DNA]</scope>
    <source>
        <strain evidence="3">IBT 13039</strain>
    </source>
</reference>
<keyword evidence="1" id="KW-0812">Transmembrane</keyword>
<protein>
    <submittedName>
        <fullName evidence="2">Uncharacterized protein</fullName>
    </submittedName>
</protein>
<gene>
    <name evidence="2" type="ORF">PENNAL_c0146G10759</name>
</gene>